<dbReference type="RefSeq" id="WP_102608252.1">
    <property type="nucleotide sequence ID" value="NZ_CADIKD010000021.1"/>
</dbReference>
<accession>A0A2N7WDX5</accession>
<comment type="caution">
    <text evidence="2">The sequence shown here is derived from an EMBL/GenBank/DDBJ whole genome shotgun (WGS) entry which is preliminary data.</text>
</comment>
<evidence type="ECO:0000313" key="2">
    <source>
        <dbReference type="EMBL" id="PMS27602.1"/>
    </source>
</evidence>
<organism evidence="2 3">
    <name type="scientific">Trinickia soli</name>
    <dbReference type="NCBI Taxonomy" id="380675"/>
    <lineage>
        <taxon>Bacteria</taxon>
        <taxon>Pseudomonadati</taxon>
        <taxon>Pseudomonadota</taxon>
        <taxon>Betaproteobacteria</taxon>
        <taxon>Burkholderiales</taxon>
        <taxon>Burkholderiaceae</taxon>
        <taxon>Trinickia</taxon>
    </lineage>
</organism>
<evidence type="ECO:0000313" key="3">
    <source>
        <dbReference type="Proteomes" id="UP000235347"/>
    </source>
</evidence>
<gene>
    <name evidence="2" type="ORF">C0Z19_02650</name>
</gene>
<dbReference type="AlphaFoldDB" id="A0A2N7WDX5"/>
<sequence length="192" mass="20568">MTVGGTLILVSSLHALAWWLLNTPKQETDIRHTQPGRQPLVVSLIAPLRPIMAPKATNARAAENRRPLQRPAQPVRTAPPRPARLPPSATDHFDEPPHSATSAAVAPTVNWQSARGEIGTARSYRYGSNAERATAAMGAGSASLPPAPTQSEFERQTAKAAKADCREAHANMGLLALPMLAYDALDDSGCRW</sequence>
<reference evidence="2 3" key="1">
    <citation type="submission" date="2018-01" db="EMBL/GenBank/DDBJ databases">
        <title>Whole genome analyses suggest that Burkholderia sensu lato contains two further novel genera in the rhizoxinica-symbiotica group Mycetohabitans gen. nov., and Trinickia gen. nov.: implications for the evolution of diazotrophy and nodulation in the Burkholderiaceae.</title>
        <authorList>
            <person name="Estrada-de los Santos P."/>
            <person name="Palmer M."/>
            <person name="Chavez-Ramirez B."/>
            <person name="Beukes C."/>
            <person name="Steenkamp E.T."/>
            <person name="Hirsch A.M."/>
            <person name="Manyaka P."/>
            <person name="Maluk M."/>
            <person name="Lafos M."/>
            <person name="Crook M."/>
            <person name="Gross E."/>
            <person name="Simon M.F."/>
            <person name="Bueno dos Reis Junior F."/>
            <person name="Poole P.S."/>
            <person name="Venter S.N."/>
            <person name="James E.K."/>
        </authorList>
    </citation>
    <scope>NUCLEOTIDE SEQUENCE [LARGE SCALE GENOMIC DNA]</scope>
    <source>
        <strain evidence="2 3">GP25-8</strain>
    </source>
</reference>
<proteinExistence type="predicted"/>
<dbReference type="EMBL" id="PNYB01000002">
    <property type="protein sequence ID" value="PMS27602.1"/>
    <property type="molecule type" value="Genomic_DNA"/>
</dbReference>
<evidence type="ECO:0000256" key="1">
    <source>
        <dbReference type="SAM" id="MobiDB-lite"/>
    </source>
</evidence>
<feature type="region of interest" description="Disordered" evidence="1">
    <location>
        <begin position="57"/>
        <end position="108"/>
    </location>
</feature>
<name>A0A2N7WDX5_9BURK</name>
<keyword evidence="3" id="KW-1185">Reference proteome</keyword>
<dbReference type="Proteomes" id="UP000235347">
    <property type="component" value="Unassembled WGS sequence"/>
</dbReference>
<protein>
    <submittedName>
        <fullName evidence="2">Uncharacterized protein</fullName>
    </submittedName>
</protein>